<organism evidence="1 2">
    <name type="scientific">Megaselia scalaris</name>
    <name type="common">Humpbacked fly</name>
    <name type="synonym">Phora scalaris</name>
    <dbReference type="NCBI Taxonomy" id="36166"/>
    <lineage>
        <taxon>Eukaryota</taxon>
        <taxon>Metazoa</taxon>
        <taxon>Ecdysozoa</taxon>
        <taxon>Arthropoda</taxon>
        <taxon>Hexapoda</taxon>
        <taxon>Insecta</taxon>
        <taxon>Pterygota</taxon>
        <taxon>Neoptera</taxon>
        <taxon>Endopterygota</taxon>
        <taxon>Diptera</taxon>
        <taxon>Brachycera</taxon>
        <taxon>Muscomorpha</taxon>
        <taxon>Platypezoidea</taxon>
        <taxon>Phoridae</taxon>
        <taxon>Megaseliini</taxon>
        <taxon>Megaselia</taxon>
    </lineage>
</organism>
<keyword evidence="2" id="KW-1185">Reference proteome</keyword>
<name>T1H1U0_MEGSC</name>
<dbReference type="Proteomes" id="UP000015102">
    <property type="component" value="Unassembled WGS sequence"/>
</dbReference>
<dbReference type="HOGENOM" id="CLU_2029339_0_0_1"/>
<protein>
    <submittedName>
        <fullName evidence="1">Uncharacterized protein</fullName>
    </submittedName>
</protein>
<evidence type="ECO:0000313" key="2">
    <source>
        <dbReference type="Proteomes" id="UP000015102"/>
    </source>
</evidence>
<dbReference type="EMBL" id="CAQQ02388146">
    <property type="status" value="NOT_ANNOTATED_CDS"/>
    <property type="molecule type" value="Genomic_DNA"/>
</dbReference>
<sequence length="122" mass="13823">MDLMRERNSARKLIQKANNQRKRNISTTIHCTENKESKLLISRKNSIRGKITLLTYFCSDEPSGRFRLVDKVSPGASILSCSSPIGANVYTSPDPIDHSPNTYFLVEKKQAIENKTGSQWNH</sequence>
<proteinExistence type="predicted"/>
<evidence type="ECO:0000313" key="1">
    <source>
        <dbReference type="EnsemblMetazoa" id="MESCA010160-PA"/>
    </source>
</evidence>
<accession>T1H1U0</accession>
<reference evidence="2" key="1">
    <citation type="submission" date="2013-02" db="EMBL/GenBank/DDBJ databases">
        <authorList>
            <person name="Hughes D."/>
        </authorList>
    </citation>
    <scope>NUCLEOTIDE SEQUENCE</scope>
    <source>
        <strain>Durham</strain>
        <strain evidence="2">NC isolate 2 -- Noor lab</strain>
    </source>
</reference>
<dbReference type="EMBL" id="CAQQ02388145">
    <property type="status" value="NOT_ANNOTATED_CDS"/>
    <property type="molecule type" value="Genomic_DNA"/>
</dbReference>
<reference evidence="1" key="2">
    <citation type="submission" date="2015-06" db="UniProtKB">
        <authorList>
            <consortium name="EnsemblMetazoa"/>
        </authorList>
    </citation>
    <scope>IDENTIFICATION</scope>
</reference>
<dbReference type="EnsemblMetazoa" id="MESCA010160-RA">
    <property type="protein sequence ID" value="MESCA010160-PA"/>
    <property type="gene ID" value="MESCA010160"/>
</dbReference>
<dbReference type="AlphaFoldDB" id="T1H1U0"/>